<reference evidence="1 2" key="1">
    <citation type="submission" date="2014-04" db="EMBL/GenBank/DDBJ databases">
        <title>Evolutionary Origins and Diversification of the Mycorrhizal Mutualists.</title>
        <authorList>
            <consortium name="DOE Joint Genome Institute"/>
            <consortium name="Mycorrhizal Genomics Consortium"/>
            <person name="Kohler A."/>
            <person name="Kuo A."/>
            <person name="Nagy L.G."/>
            <person name="Floudas D."/>
            <person name="Copeland A."/>
            <person name="Barry K.W."/>
            <person name="Cichocki N."/>
            <person name="Veneault-Fourrey C."/>
            <person name="LaButti K."/>
            <person name="Lindquist E.A."/>
            <person name="Lipzen A."/>
            <person name="Lundell T."/>
            <person name="Morin E."/>
            <person name="Murat C."/>
            <person name="Riley R."/>
            <person name="Ohm R."/>
            <person name="Sun H."/>
            <person name="Tunlid A."/>
            <person name="Henrissat B."/>
            <person name="Grigoriev I.V."/>
            <person name="Hibbett D.S."/>
            <person name="Martin F."/>
        </authorList>
    </citation>
    <scope>NUCLEOTIDE SEQUENCE [LARGE SCALE GENOMIC DNA]</scope>
    <source>
        <strain evidence="1 2">Koide BX008</strain>
    </source>
</reference>
<dbReference type="HOGENOM" id="CLU_1521328_0_0_1"/>
<dbReference type="AlphaFoldDB" id="A0A0C2X6I0"/>
<name>A0A0C2X6I0_AMAMK</name>
<evidence type="ECO:0000313" key="1">
    <source>
        <dbReference type="EMBL" id="KIL64891.1"/>
    </source>
</evidence>
<dbReference type="EMBL" id="KN818246">
    <property type="protein sequence ID" value="KIL64891.1"/>
    <property type="molecule type" value="Genomic_DNA"/>
</dbReference>
<protein>
    <submittedName>
        <fullName evidence="1">Uncharacterized protein</fullName>
    </submittedName>
</protein>
<accession>A0A0C2X6I0</accession>
<keyword evidence="2" id="KW-1185">Reference proteome</keyword>
<feature type="non-terminal residue" evidence="1">
    <location>
        <position position="177"/>
    </location>
</feature>
<dbReference type="Proteomes" id="UP000054549">
    <property type="component" value="Unassembled WGS sequence"/>
</dbReference>
<gene>
    <name evidence="1" type="ORF">M378DRAFT_162761</name>
</gene>
<evidence type="ECO:0000313" key="2">
    <source>
        <dbReference type="Proteomes" id="UP000054549"/>
    </source>
</evidence>
<sequence length="177" mass="19932">MMEPAICMWYLRHPQIPHENKERLTTRPDDSLQLALDTIKPVCIHLSGDFRARAAAVPGLRNDSKIYVPPTFYWFLLNSAGIFSQRYARVLSAGRGGKHGKRLRFDTSQLSKDIACTASTFDSLTIPGQSSRVRNMCCKPGRYAGWRRPSAVSSHSSGEKLASIHTYSVIRFFVRIS</sequence>
<organism evidence="1 2">
    <name type="scientific">Amanita muscaria (strain Koide BX008)</name>
    <dbReference type="NCBI Taxonomy" id="946122"/>
    <lineage>
        <taxon>Eukaryota</taxon>
        <taxon>Fungi</taxon>
        <taxon>Dikarya</taxon>
        <taxon>Basidiomycota</taxon>
        <taxon>Agaricomycotina</taxon>
        <taxon>Agaricomycetes</taxon>
        <taxon>Agaricomycetidae</taxon>
        <taxon>Agaricales</taxon>
        <taxon>Pluteineae</taxon>
        <taxon>Amanitaceae</taxon>
        <taxon>Amanita</taxon>
    </lineage>
</organism>
<proteinExistence type="predicted"/>
<dbReference type="InParanoid" id="A0A0C2X6I0"/>